<keyword evidence="5 7" id="KW-0378">Hydrolase</keyword>
<keyword evidence="2 7" id="KW-0540">Nuclease</keyword>
<name>A0ABQ1SHX3_9FLAO</name>
<keyword evidence="4 7" id="KW-0255">Endonuclease</keyword>
<keyword evidence="7" id="KW-0963">Cytoplasm</keyword>
<accession>A0ABQ1SHX3</accession>
<dbReference type="EC" id="3.1.-.-" evidence="7"/>
<evidence type="ECO:0000256" key="3">
    <source>
        <dbReference type="ARBA" id="ARBA00022723"/>
    </source>
</evidence>
<evidence type="ECO:0000256" key="4">
    <source>
        <dbReference type="ARBA" id="ARBA00022759"/>
    </source>
</evidence>
<keyword evidence="7" id="KW-0698">rRNA processing</keyword>
<reference evidence="9" key="1">
    <citation type="journal article" date="2019" name="Int. J. Syst. Evol. Microbiol.">
        <title>The Global Catalogue of Microorganisms (GCM) 10K type strain sequencing project: providing services to taxonomists for standard genome sequencing and annotation.</title>
        <authorList>
            <consortium name="The Broad Institute Genomics Platform"/>
            <consortium name="The Broad Institute Genome Sequencing Center for Infectious Disease"/>
            <person name="Wu L."/>
            <person name="Ma J."/>
        </authorList>
    </citation>
    <scope>NUCLEOTIDE SEQUENCE [LARGE SCALE GENOMIC DNA]</scope>
    <source>
        <strain evidence="9">CGMCC 1.12931</strain>
    </source>
</reference>
<dbReference type="Pfam" id="PF02130">
    <property type="entry name" value="YbeY"/>
    <property type="match status" value="1"/>
</dbReference>
<comment type="caution">
    <text evidence="8">The sequence shown here is derived from an EMBL/GenBank/DDBJ whole genome shotgun (WGS) entry which is preliminary data.</text>
</comment>
<keyword evidence="3 7" id="KW-0479">Metal-binding</keyword>
<evidence type="ECO:0000256" key="1">
    <source>
        <dbReference type="ARBA" id="ARBA00010875"/>
    </source>
</evidence>
<dbReference type="HAMAP" id="MF_00009">
    <property type="entry name" value="Endoribonucl_YbeY"/>
    <property type="match status" value="1"/>
</dbReference>
<feature type="binding site" evidence="7">
    <location>
        <position position="108"/>
    </location>
    <ligand>
        <name>Zn(2+)</name>
        <dbReference type="ChEBI" id="CHEBI:29105"/>
        <note>catalytic</note>
    </ligand>
</feature>
<gene>
    <name evidence="7 8" type="primary">ybeY</name>
    <name evidence="8" type="ORF">GCM10010832_21130</name>
</gene>
<feature type="binding site" evidence="7">
    <location>
        <position position="112"/>
    </location>
    <ligand>
        <name>Zn(2+)</name>
        <dbReference type="ChEBI" id="CHEBI:29105"/>
        <note>catalytic</note>
    </ligand>
</feature>
<comment type="similarity">
    <text evidence="1 7">Belongs to the endoribonuclease YbeY family.</text>
</comment>
<dbReference type="NCBIfam" id="TIGR00043">
    <property type="entry name" value="rRNA maturation RNase YbeY"/>
    <property type="match status" value="1"/>
</dbReference>
<sequence length="145" mass="17264">MNKRIDFESTTDFDLTDNTSYIQWIEKVISQLGFDYTEINYHFCSDEELLEINHEYLAHDTYTDIITFDHSFGKIIQTDIHISVDRVKENANELGLPFEQELKRVMIHGILHCCGFSDKTKDEKQTMREKEDECMEMFHVEQKEN</sequence>
<keyword evidence="6 7" id="KW-0862">Zinc</keyword>
<dbReference type="InterPro" id="IPR002036">
    <property type="entry name" value="YbeY"/>
</dbReference>
<comment type="cofactor">
    <cofactor evidence="7">
        <name>Zn(2+)</name>
        <dbReference type="ChEBI" id="CHEBI:29105"/>
    </cofactor>
    <text evidence="7">Binds 1 zinc ion.</text>
</comment>
<organism evidence="8 9">
    <name type="scientific">Psychroflexus planctonicus</name>
    <dbReference type="NCBI Taxonomy" id="1526575"/>
    <lineage>
        <taxon>Bacteria</taxon>
        <taxon>Pseudomonadati</taxon>
        <taxon>Bacteroidota</taxon>
        <taxon>Flavobacteriia</taxon>
        <taxon>Flavobacteriales</taxon>
        <taxon>Flavobacteriaceae</taxon>
        <taxon>Psychroflexus</taxon>
    </lineage>
</organism>
<evidence type="ECO:0000313" key="9">
    <source>
        <dbReference type="Proteomes" id="UP000599179"/>
    </source>
</evidence>
<dbReference type="InterPro" id="IPR023091">
    <property type="entry name" value="MetalPrtase_cat_dom_sf_prd"/>
</dbReference>
<dbReference type="PANTHER" id="PTHR46986:SF1">
    <property type="entry name" value="ENDORIBONUCLEASE YBEY, CHLOROPLASTIC"/>
    <property type="match status" value="1"/>
</dbReference>
<proteinExistence type="inferred from homology"/>
<evidence type="ECO:0000256" key="7">
    <source>
        <dbReference type="HAMAP-Rule" id="MF_00009"/>
    </source>
</evidence>
<evidence type="ECO:0000256" key="5">
    <source>
        <dbReference type="ARBA" id="ARBA00022801"/>
    </source>
</evidence>
<dbReference type="PANTHER" id="PTHR46986">
    <property type="entry name" value="ENDORIBONUCLEASE YBEY, CHLOROPLASTIC"/>
    <property type="match status" value="1"/>
</dbReference>
<evidence type="ECO:0000256" key="6">
    <source>
        <dbReference type="ARBA" id="ARBA00022833"/>
    </source>
</evidence>
<dbReference type="Gene3D" id="3.40.390.30">
    <property type="entry name" value="Metalloproteases ('zincins'), catalytic domain"/>
    <property type="match status" value="1"/>
</dbReference>
<keyword evidence="9" id="KW-1185">Reference proteome</keyword>
<protein>
    <recommendedName>
        <fullName evidence="7">Endoribonuclease YbeY</fullName>
        <ecNumber evidence="7">3.1.-.-</ecNumber>
    </recommendedName>
</protein>
<dbReference type="EMBL" id="BMGM01000009">
    <property type="protein sequence ID" value="GGE40805.1"/>
    <property type="molecule type" value="Genomic_DNA"/>
</dbReference>
<dbReference type="RefSeq" id="WP_188459096.1">
    <property type="nucleotide sequence ID" value="NZ_BMGM01000009.1"/>
</dbReference>
<comment type="function">
    <text evidence="7">Single strand-specific metallo-endoribonuclease involved in late-stage 70S ribosome quality control and in maturation of the 3' terminus of the 16S rRNA.</text>
</comment>
<keyword evidence="7" id="KW-0690">Ribosome biogenesis</keyword>
<feature type="binding site" evidence="7">
    <location>
        <position position="118"/>
    </location>
    <ligand>
        <name>Zn(2+)</name>
        <dbReference type="ChEBI" id="CHEBI:29105"/>
        <note>catalytic</note>
    </ligand>
</feature>
<dbReference type="SUPFAM" id="SSF55486">
    <property type="entry name" value="Metalloproteases ('zincins'), catalytic domain"/>
    <property type="match status" value="1"/>
</dbReference>
<dbReference type="Proteomes" id="UP000599179">
    <property type="component" value="Unassembled WGS sequence"/>
</dbReference>
<evidence type="ECO:0000313" key="8">
    <source>
        <dbReference type="EMBL" id="GGE40805.1"/>
    </source>
</evidence>
<evidence type="ECO:0000256" key="2">
    <source>
        <dbReference type="ARBA" id="ARBA00022722"/>
    </source>
</evidence>
<comment type="subcellular location">
    <subcellularLocation>
        <location evidence="7">Cytoplasm</location>
    </subcellularLocation>
</comment>